<keyword evidence="2" id="KW-0132">Cell division</keyword>
<name>A0A9Q7ADJ0_9BACT</name>
<keyword evidence="3" id="KW-1185">Reference proteome</keyword>
<accession>A0A9Q7ADJ0</accession>
<dbReference type="KEGG" id="aram:KAR29_00050"/>
<feature type="chain" id="PRO_5040476200" evidence="1">
    <location>
        <begin position="24"/>
        <end position="244"/>
    </location>
</feature>
<evidence type="ECO:0000256" key="1">
    <source>
        <dbReference type="SAM" id="SignalP"/>
    </source>
</evidence>
<keyword evidence="2" id="KW-0131">Cell cycle</keyword>
<protein>
    <submittedName>
        <fullName evidence="2">Cell division protein FtsL</fullName>
    </submittedName>
</protein>
<dbReference type="AlphaFoldDB" id="A0A9Q7ADJ0"/>
<reference evidence="3" key="1">
    <citation type="submission" date="2021-04" db="EMBL/GenBank/DDBJ databases">
        <title>A novel Synergistetes isolate from a pyrite-forming mixed culture.</title>
        <authorList>
            <person name="Bunk B."/>
            <person name="Sproer C."/>
            <person name="Spring S."/>
            <person name="Pester M."/>
        </authorList>
    </citation>
    <scope>NUCLEOTIDE SEQUENCE [LARGE SCALE GENOMIC DNA]</scope>
    <source>
        <strain evidence="3">J.5.4.2-T.3.5.2</strain>
    </source>
</reference>
<dbReference type="RefSeq" id="WP_274373616.1">
    <property type="nucleotide sequence ID" value="NZ_CP072943.1"/>
</dbReference>
<organism evidence="2 3">
    <name type="scientific">Aminithiophilus ramosus</name>
    <dbReference type="NCBI Taxonomy" id="3029084"/>
    <lineage>
        <taxon>Bacteria</taxon>
        <taxon>Thermotogati</taxon>
        <taxon>Synergistota</taxon>
        <taxon>Synergistia</taxon>
        <taxon>Synergistales</taxon>
        <taxon>Aminithiophilaceae</taxon>
        <taxon>Aminithiophilus</taxon>
    </lineage>
</organism>
<dbReference type="Proteomes" id="UP000671879">
    <property type="component" value="Chromosome"/>
</dbReference>
<keyword evidence="1" id="KW-0732">Signal</keyword>
<gene>
    <name evidence="2" type="ORF">KAR29_00050</name>
</gene>
<evidence type="ECO:0000313" key="3">
    <source>
        <dbReference type="Proteomes" id="UP000671879"/>
    </source>
</evidence>
<dbReference type="GO" id="GO:0051301">
    <property type="term" value="P:cell division"/>
    <property type="evidence" value="ECO:0007669"/>
    <property type="project" value="UniProtKB-KW"/>
</dbReference>
<dbReference type="EMBL" id="CP072943">
    <property type="protein sequence ID" value="QTX32384.1"/>
    <property type="molecule type" value="Genomic_DNA"/>
</dbReference>
<feature type="signal peptide" evidence="1">
    <location>
        <begin position="1"/>
        <end position="23"/>
    </location>
</feature>
<evidence type="ECO:0000313" key="2">
    <source>
        <dbReference type="EMBL" id="QTX32384.1"/>
    </source>
</evidence>
<sequence length="244" mass="26940">MRRWGVLLLVAMALLGVAPAAPAEVGRWEELVAVYGAREEAGRDATFLRERLLAEAPREEPRRLWEGLGAAEGRERASRALALVEALFPGGDPARWEEVGGFWNPQEIPLSLVALDAVYEAVLALGDLPDGGAPFLASTLLRRLLQSSGARIHAFLTAPAEYARLVEILPAWGPPWPRGRIEGRLPFARPVRGSIGQDRALREGFTFLDGYGRPSSGLGAYAWDRRGGRLFRVRDGRPRWWLDD</sequence>
<proteinExistence type="predicted"/>